<protein>
    <submittedName>
        <fullName evidence="2">Uncharacterized protein</fullName>
    </submittedName>
</protein>
<dbReference type="HOGENOM" id="CLU_1977012_0_0_5"/>
<keyword evidence="1" id="KW-0732">Signal</keyword>
<reference evidence="2 3" key="1">
    <citation type="journal article" date="2007" name="Appl. Environ. Microbiol.">
        <title>Rhizobial factors required for stem nodule maturation and maintenance in Sesbania rostrata-Azorhizobium caulinodans ORS571 symbiosis.</title>
        <authorList>
            <person name="Suzuki S."/>
            <person name="Aono T."/>
            <person name="Lee KB."/>
            <person name="Suzuki T."/>
            <person name="Liu CT."/>
            <person name="Miwa H."/>
            <person name="Wakao S."/>
            <person name="Iki T."/>
            <person name="Oyaizu H."/>
        </authorList>
    </citation>
    <scope>NUCLEOTIDE SEQUENCE [LARGE SCALE GENOMIC DNA]</scope>
    <source>
        <strain evidence="3">ATCC 43989 / DSM 5975 / JCM 20966 / LMG 6465 / NBRC 14845 / NCIMB 13405 / ORS 571</strain>
    </source>
</reference>
<dbReference type="Proteomes" id="UP000000270">
    <property type="component" value="Chromosome"/>
</dbReference>
<reference evidence="3" key="2">
    <citation type="submission" date="2007-04" db="EMBL/GenBank/DDBJ databases">
        <title>Complete genome sequence of the nitrogen-fixing bacterium Azorhizobium caulinodans ORS571.</title>
        <authorList>
            <person name="Lee K.B."/>
            <person name="Backer P.D."/>
            <person name="Aono T."/>
            <person name="Liu C.T."/>
            <person name="Suzuki S."/>
            <person name="Suzuki T."/>
            <person name="Kaneko T."/>
            <person name="Yamada M."/>
            <person name="Tabata S."/>
            <person name="Kupfer D.M."/>
            <person name="Najar F.Z."/>
            <person name="Wiley G.B."/>
            <person name="Roe B."/>
            <person name="Binnewies T."/>
            <person name="Ussery D."/>
            <person name="Vereecke D."/>
            <person name="Gevers D."/>
            <person name="Holsters M."/>
            <person name="Oyaizu H."/>
        </authorList>
    </citation>
    <scope>NUCLEOTIDE SEQUENCE [LARGE SCALE GENOMIC DNA]</scope>
    <source>
        <strain evidence="3">ATCC 43989 / DSM 5975 / JCM 20966 / LMG 6465 / NBRC 14845 / NCIMB 13405 / ORS 571</strain>
    </source>
</reference>
<dbReference type="eggNOG" id="ENOG502ZS4G">
    <property type="taxonomic scope" value="Bacteria"/>
</dbReference>
<reference evidence="2 3" key="4">
    <citation type="journal article" date="2009" name="Appl. Environ. Microbiol.">
        <title>Comparative genome-wide transcriptional profiling of Azorhizobium caulinodans ORS571 grown under free-living and symbiotic conditions.</title>
        <authorList>
            <person name="Tsukada S."/>
            <person name="Aono T."/>
            <person name="Akiba N."/>
            <person name="Lee KB."/>
            <person name="Liu CT."/>
            <person name="Toyazaki H."/>
            <person name="Oyaizu H."/>
        </authorList>
    </citation>
    <scope>NUCLEOTIDE SEQUENCE [LARGE SCALE GENOMIC DNA]</scope>
    <source>
        <strain evidence="3">ATCC 43989 / DSM 5975 / JCM 20966 / LMG 6465 / NBRC 14845 / NCIMB 13405 / ORS 571</strain>
    </source>
</reference>
<feature type="signal peptide" evidence="1">
    <location>
        <begin position="1"/>
        <end position="30"/>
    </location>
</feature>
<keyword evidence="3" id="KW-1185">Reference proteome</keyword>
<dbReference type="AlphaFoldDB" id="A8HSK9"/>
<proteinExistence type="predicted"/>
<reference evidence="2 3" key="6">
    <citation type="journal article" date="2011" name="Appl. Environ. Microbiol.">
        <title>Involvement of the azorhizobial chromosome partition gene (parA) in the onset of bacteroid differentiation during Sesbania rostrata stem nodule development.</title>
        <authorList>
            <person name="Liu CT."/>
            <person name="Lee KB."/>
            <person name="Wang YS."/>
            <person name="Peng MH."/>
            <person name="Lee KT."/>
            <person name="Suzuki S."/>
            <person name="Suzuki T."/>
            <person name="Oyaizu H."/>
        </authorList>
    </citation>
    <scope>NUCLEOTIDE SEQUENCE [LARGE SCALE GENOMIC DNA]</scope>
    <source>
        <strain evidence="3">ATCC 43989 / DSM 5975 / JCM 20966 / LMG 6465 / NBRC 14845 / NCIMB 13405 / ORS 571</strain>
    </source>
</reference>
<dbReference type="KEGG" id="azc:AZC_4193"/>
<name>A8HSK9_AZOC5</name>
<reference evidence="2 3" key="3">
    <citation type="journal article" date="2008" name="BMC Genomics">
        <title>The genome of the versatile nitrogen fixer Azorhizobium caulinodans ORS571.</title>
        <authorList>
            <person name="Lee KB."/>
            <person name="Backer P.D."/>
            <person name="Aono T."/>
            <person name="Liu CT."/>
            <person name="Suzuki S."/>
            <person name="Suzuki T."/>
            <person name="Kaneko T."/>
            <person name="Yamada M."/>
            <person name="Tabata S."/>
            <person name="Kupfer D.M."/>
            <person name="Najar F.Z."/>
            <person name="Wiley G.B."/>
            <person name="Roe B."/>
            <person name="Binnewies T.T."/>
            <person name="Ussery D.W."/>
            <person name="D'Haeze W."/>
            <person name="Herder J.D."/>
            <person name="Gevers D."/>
            <person name="Vereecke D."/>
            <person name="Holsters M."/>
            <person name="Oyaizu H."/>
        </authorList>
    </citation>
    <scope>NUCLEOTIDE SEQUENCE [LARGE SCALE GENOMIC DNA]</scope>
    <source>
        <strain evidence="3">ATCC 43989 / DSM 5975 / JCM 20966 / LMG 6465 / NBRC 14845 / NCIMB 13405 / ORS 571</strain>
    </source>
</reference>
<evidence type="ECO:0000313" key="3">
    <source>
        <dbReference type="Proteomes" id="UP000000270"/>
    </source>
</evidence>
<reference evidence="2 3" key="5">
    <citation type="journal article" date="2010" name="Appl. Environ. Microbiol.">
        <title>phrR-like gene praR of Azorhizobium caulinodans ORS571 is essential for symbiosis with Sesbania rostrata and is involved in expression of reb genes.</title>
        <authorList>
            <person name="Akiba N."/>
            <person name="Aono T."/>
            <person name="Toyazaki H."/>
            <person name="Sato S."/>
            <person name="Oyaizu H."/>
        </authorList>
    </citation>
    <scope>NUCLEOTIDE SEQUENCE [LARGE SCALE GENOMIC DNA]</scope>
    <source>
        <strain evidence="3">ATCC 43989 / DSM 5975 / JCM 20966 / LMG 6465 / NBRC 14845 / NCIMB 13405 / ORS 571</strain>
    </source>
</reference>
<organism evidence="2 3">
    <name type="scientific">Azorhizobium caulinodans (strain ATCC 43989 / DSM 5975 / JCM 20966 / LMG 6465 / NBRC 14845 / NCIMB 13405 / ORS 571)</name>
    <dbReference type="NCBI Taxonomy" id="438753"/>
    <lineage>
        <taxon>Bacteria</taxon>
        <taxon>Pseudomonadati</taxon>
        <taxon>Pseudomonadota</taxon>
        <taxon>Alphaproteobacteria</taxon>
        <taxon>Hyphomicrobiales</taxon>
        <taxon>Xanthobacteraceae</taxon>
        <taxon>Azorhizobium</taxon>
    </lineage>
</organism>
<dbReference type="EMBL" id="AP009384">
    <property type="protein sequence ID" value="BAF90191.1"/>
    <property type="molecule type" value="Genomic_DNA"/>
</dbReference>
<gene>
    <name evidence="2" type="ordered locus">AZC_4193</name>
</gene>
<evidence type="ECO:0000313" key="2">
    <source>
        <dbReference type="EMBL" id="BAF90191.1"/>
    </source>
</evidence>
<feature type="chain" id="PRO_5002721147" evidence="1">
    <location>
        <begin position="31"/>
        <end position="126"/>
    </location>
</feature>
<sequence length="126" mass="13981">MLGCQRHIGRDRPMRRSVALLCLMPLGAQAGDLTFYEKSIASAADCHKTYEQVVPDWRRNRAALFTRFPDGRERLIHCLPDGVAEWICVPAAGKIYTAVQIGKTLAACEAQTPRVPVLDKPSMFAP</sequence>
<evidence type="ECO:0000256" key="1">
    <source>
        <dbReference type="SAM" id="SignalP"/>
    </source>
</evidence>
<accession>A8HSK9</accession>